<keyword evidence="11 13" id="KW-1006">Bacterial flagellum protein export</keyword>
<evidence type="ECO:0000256" key="5">
    <source>
        <dbReference type="ARBA" id="ARBA00022475"/>
    </source>
</evidence>
<evidence type="ECO:0000256" key="2">
    <source>
        <dbReference type="ARBA" id="ARBA00010690"/>
    </source>
</evidence>
<dbReference type="EMBL" id="FNHG01000019">
    <property type="protein sequence ID" value="SDM72165.1"/>
    <property type="molecule type" value="Genomic_DNA"/>
</dbReference>
<dbReference type="STRING" id="144026.SAMN04488568_11961"/>
<evidence type="ECO:0000256" key="6">
    <source>
        <dbReference type="ARBA" id="ARBA00022692"/>
    </source>
</evidence>
<dbReference type="SUPFAM" id="SSF160544">
    <property type="entry name" value="EscU C-terminal domain-like"/>
    <property type="match status" value="1"/>
</dbReference>
<feature type="compositionally biased region" description="Basic and acidic residues" evidence="14">
    <location>
        <begin position="7"/>
        <end position="27"/>
    </location>
</feature>
<protein>
    <recommendedName>
        <fullName evidence="3 13">Flagellar biosynthetic protein FlhB</fullName>
    </recommendedName>
</protein>
<dbReference type="Gene3D" id="3.40.1690.10">
    <property type="entry name" value="secretion proteins EscU"/>
    <property type="match status" value="1"/>
</dbReference>
<dbReference type="GO" id="GO:0005886">
    <property type="term" value="C:plasma membrane"/>
    <property type="evidence" value="ECO:0007669"/>
    <property type="project" value="UniProtKB-SubCell"/>
</dbReference>
<evidence type="ECO:0000256" key="3">
    <source>
        <dbReference type="ARBA" id="ARBA00021622"/>
    </source>
</evidence>
<feature type="transmembrane region" description="Helical" evidence="13">
    <location>
        <begin position="186"/>
        <end position="212"/>
    </location>
</feature>
<organism evidence="15 16">
    <name type="scientific">Maricaulis salignorans</name>
    <dbReference type="NCBI Taxonomy" id="144026"/>
    <lineage>
        <taxon>Bacteria</taxon>
        <taxon>Pseudomonadati</taxon>
        <taxon>Pseudomonadota</taxon>
        <taxon>Alphaproteobacteria</taxon>
        <taxon>Maricaulales</taxon>
        <taxon>Maricaulaceae</taxon>
        <taxon>Maricaulis</taxon>
    </lineage>
</organism>
<comment type="subcellular location">
    <subcellularLocation>
        <location evidence="1">Cell membrane</location>
        <topology evidence="1">Multi-pass membrane protein</topology>
    </subcellularLocation>
</comment>
<feature type="transmembrane region" description="Helical" evidence="13">
    <location>
        <begin position="37"/>
        <end position="66"/>
    </location>
</feature>
<evidence type="ECO:0000256" key="4">
    <source>
        <dbReference type="ARBA" id="ARBA00022448"/>
    </source>
</evidence>
<gene>
    <name evidence="13" type="primary">flhB</name>
    <name evidence="15" type="ORF">SAMN04488568_11961</name>
</gene>
<dbReference type="NCBIfam" id="TIGR00328">
    <property type="entry name" value="flhB"/>
    <property type="match status" value="1"/>
</dbReference>
<evidence type="ECO:0000256" key="9">
    <source>
        <dbReference type="ARBA" id="ARBA00022989"/>
    </source>
</evidence>
<accession>A0A1G9VK17</accession>
<name>A0A1G9VK17_9PROT</name>
<comment type="function">
    <text evidence="12 13">Required for formation of the rod structure in the basal body of the flagellar apparatus. Together with FliI and FliH, may constitute the export apparatus of flagellin.</text>
</comment>
<dbReference type="InterPro" id="IPR006136">
    <property type="entry name" value="FlhB"/>
</dbReference>
<evidence type="ECO:0000256" key="11">
    <source>
        <dbReference type="ARBA" id="ARBA00023225"/>
    </source>
</evidence>
<feature type="transmembrane region" description="Helical" evidence="13">
    <location>
        <begin position="86"/>
        <end position="111"/>
    </location>
</feature>
<keyword evidence="15" id="KW-0969">Cilium</keyword>
<dbReference type="AlphaFoldDB" id="A0A1G9VK17"/>
<dbReference type="RefSeq" id="WP_091771470.1">
    <property type="nucleotide sequence ID" value="NZ_FNHG01000019.1"/>
</dbReference>
<comment type="similarity">
    <text evidence="2 13">Belongs to the type III secretion exporter family.</text>
</comment>
<dbReference type="Gene3D" id="6.10.250.2080">
    <property type="match status" value="1"/>
</dbReference>
<dbReference type="InterPro" id="IPR006135">
    <property type="entry name" value="T3SS_substrate_exporter"/>
</dbReference>
<evidence type="ECO:0000256" key="8">
    <source>
        <dbReference type="ARBA" id="ARBA00022927"/>
    </source>
</evidence>
<evidence type="ECO:0000256" key="12">
    <source>
        <dbReference type="ARBA" id="ARBA00025078"/>
    </source>
</evidence>
<keyword evidence="10 13" id="KW-0472">Membrane</keyword>
<keyword evidence="5 13" id="KW-1003">Cell membrane</keyword>
<evidence type="ECO:0000313" key="15">
    <source>
        <dbReference type="EMBL" id="SDM72165.1"/>
    </source>
</evidence>
<feature type="transmembrane region" description="Helical" evidence="13">
    <location>
        <begin position="146"/>
        <end position="166"/>
    </location>
</feature>
<keyword evidence="7 13" id="KW-1005">Bacterial flagellum biogenesis</keyword>
<keyword evidence="8 13" id="KW-0653">Protein transport</keyword>
<proteinExistence type="inferred from homology"/>
<evidence type="ECO:0000256" key="1">
    <source>
        <dbReference type="ARBA" id="ARBA00004651"/>
    </source>
</evidence>
<dbReference type="InterPro" id="IPR029025">
    <property type="entry name" value="T3SS_substrate_exporter_C"/>
</dbReference>
<keyword evidence="15" id="KW-0282">Flagellum</keyword>
<keyword evidence="9 13" id="KW-1133">Transmembrane helix</keyword>
<dbReference type="OrthoDB" id="9807950at2"/>
<evidence type="ECO:0000256" key="7">
    <source>
        <dbReference type="ARBA" id="ARBA00022795"/>
    </source>
</evidence>
<keyword evidence="4 13" id="KW-0813">Transport</keyword>
<dbReference type="Pfam" id="PF01312">
    <property type="entry name" value="Bac_export_2"/>
    <property type="match status" value="1"/>
</dbReference>
<reference evidence="15 16" key="1">
    <citation type="submission" date="2016-10" db="EMBL/GenBank/DDBJ databases">
        <authorList>
            <person name="de Groot N.N."/>
        </authorList>
    </citation>
    <scope>NUCLEOTIDE SEQUENCE [LARGE SCALE GENOMIC DNA]</scope>
    <source>
        <strain evidence="15 16">DSM 16077</strain>
    </source>
</reference>
<evidence type="ECO:0000313" key="16">
    <source>
        <dbReference type="Proteomes" id="UP000199759"/>
    </source>
</evidence>
<feature type="region of interest" description="Disordered" evidence="14">
    <location>
        <begin position="1"/>
        <end position="27"/>
    </location>
</feature>
<keyword evidence="6 13" id="KW-0812">Transmembrane</keyword>
<dbReference type="PRINTS" id="PR00950">
    <property type="entry name" value="TYPE3IMSPROT"/>
</dbReference>
<dbReference type="GO" id="GO:0044780">
    <property type="term" value="P:bacterial-type flagellum assembly"/>
    <property type="evidence" value="ECO:0007669"/>
    <property type="project" value="InterPro"/>
</dbReference>
<dbReference type="Proteomes" id="UP000199759">
    <property type="component" value="Unassembled WGS sequence"/>
</dbReference>
<keyword evidence="15" id="KW-0966">Cell projection</keyword>
<dbReference type="PANTHER" id="PTHR30531:SF12">
    <property type="entry name" value="FLAGELLAR BIOSYNTHETIC PROTEIN FLHB"/>
    <property type="match status" value="1"/>
</dbReference>
<evidence type="ECO:0000256" key="13">
    <source>
        <dbReference type="RuleBase" id="RU364091"/>
    </source>
</evidence>
<dbReference type="GO" id="GO:0009306">
    <property type="term" value="P:protein secretion"/>
    <property type="evidence" value="ECO:0007669"/>
    <property type="project" value="InterPro"/>
</dbReference>
<keyword evidence="16" id="KW-1185">Reference proteome</keyword>
<dbReference type="PANTHER" id="PTHR30531">
    <property type="entry name" value="FLAGELLAR BIOSYNTHETIC PROTEIN FLHB"/>
    <property type="match status" value="1"/>
</dbReference>
<sequence>MAEGEDESQKTEEPTQKKLDDAREKGDVAKSQEIPGWFILAAGLALLSFIFPSMARNLAGALVVYLEQPDAFAVEPHAVLSMMRQTAWHVAVIVGVPILVLAGAGFAGHYLQQGMIFTTEKMQPKLSKINPVEGFKRVFGPQGVANFLKGIGKMALVGLAVFVVLFPKRDLLAGMPALDVSDILVLVRQISIELMLACLVVYAMIAAADFAFQKQSFMKRNRMSKQEIKDEHKNSEGDPHVKAKLRQLRHERSQRRMMARVPEATVIITNPTHYAVALLYEQGKTSAPICLALGVDEVALRIREMAKEHDIPIVEDPPLARALFATAELDQEIPVDHFKAVAKIIGYVLSLSRGRAQYAPSE</sequence>
<evidence type="ECO:0000256" key="14">
    <source>
        <dbReference type="SAM" id="MobiDB-lite"/>
    </source>
</evidence>
<evidence type="ECO:0000256" key="10">
    <source>
        <dbReference type="ARBA" id="ARBA00023136"/>
    </source>
</evidence>